<name>A0ABP7ML86_9GAMM</name>
<evidence type="ECO:0000256" key="1">
    <source>
        <dbReference type="ARBA" id="ARBA00022722"/>
    </source>
</evidence>
<keyword evidence="1" id="KW-0540">Nuclease</keyword>
<dbReference type="Pfam" id="PF00929">
    <property type="entry name" value="RNase_T"/>
    <property type="match status" value="1"/>
</dbReference>
<protein>
    <recommendedName>
        <fullName evidence="3">Exonuclease domain-containing protein</fullName>
    </recommendedName>
</protein>
<evidence type="ECO:0000256" key="2">
    <source>
        <dbReference type="ARBA" id="ARBA00022839"/>
    </source>
</evidence>
<organism evidence="4 5">
    <name type="scientific">Litoribacillus peritrichatus</name>
    <dbReference type="NCBI Taxonomy" id="718191"/>
    <lineage>
        <taxon>Bacteria</taxon>
        <taxon>Pseudomonadati</taxon>
        <taxon>Pseudomonadota</taxon>
        <taxon>Gammaproteobacteria</taxon>
        <taxon>Oceanospirillales</taxon>
        <taxon>Oceanospirillaceae</taxon>
        <taxon>Litoribacillus</taxon>
    </lineage>
</organism>
<dbReference type="EMBL" id="BAABBN010000007">
    <property type="protein sequence ID" value="GAA3924171.1"/>
    <property type="molecule type" value="Genomic_DNA"/>
</dbReference>
<reference evidence="5" key="1">
    <citation type="journal article" date="2019" name="Int. J. Syst. Evol. Microbiol.">
        <title>The Global Catalogue of Microorganisms (GCM) 10K type strain sequencing project: providing services to taxonomists for standard genome sequencing and annotation.</title>
        <authorList>
            <consortium name="The Broad Institute Genomics Platform"/>
            <consortium name="The Broad Institute Genome Sequencing Center for Infectious Disease"/>
            <person name="Wu L."/>
            <person name="Ma J."/>
        </authorList>
    </citation>
    <scope>NUCLEOTIDE SEQUENCE [LARGE SCALE GENOMIC DNA]</scope>
    <source>
        <strain evidence="5">JCM 17551</strain>
    </source>
</reference>
<dbReference type="RefSeq" id="WP_344798125.1">
    <property type="nucleotide sequence ID" value="NZ_BAABBN010000007.1"/>
</dbReference>
<evidence type="ECO:0000313" key="4">
    <source>
        <dbReference type="EMBL" id="GAA3924171.1"/>
    </source>
</evidence>
<evidence type="ECO:0000313" key="5">
    <source>
        <dbReference type="Proteomes" id="UP001501565"/>
    </source>
</evidence>
<dbReference type="InterPro" id="IPR013520">
    <property type="entry name" value="Ribonucl_H"/>
</dbReference>
<feature type="domain" description="Exonuclease" evidence="3">
    <location>
        <begin position="6"/>
        <end position="155"/>
    </location>
</feature>
<gene>
    <name evidence="4" type="ORF">GCM10022277_19980</name>
</gene>
<keyword evidence="2" id="KW-0378">Hydrolase</keyword>
<sequence>MKHINVIDIEASGLHFDAYPIEVAVLINEKVYSWLIKPEPNWLHWCSAAESMHGITRERLLSEGLNAAQVAEELNNLLKHSDAPLCSDAVYWDSDWIDTLFHSVKQSRLFHISSLYELMNEDECKSFDHLKRQLALSGKYRQHRAKEDVRLILDAYYEASSGL</sequence>
<comment type="caution">
    <text evidence="4">The sequence shown here is derived from an EMBL/GenBank/DDBJ whole genome shotgun (WGS) entry which is preliminary data.</text>
</comment>
<keyword evidence="5" id="KW-1185">Reference proteome</keyword>
<accession>A0ABP7ML86</accession>
<dbReference type="SUPFAM" id="SSF53098">
    <property type="entry name" value="Ribonuclease H-like"/>
    <property type="match status" value="1"/>
</dbReference>
<dbReference type="Proteomes" id="UP001501565">
    <property type="component" value="Unassembled WGS sequence"/>
</dbReference>
<dbReference type="Gene3D" id="3.30.420.10">
    <property type="entry name" value="Ribonuclease H-like superfamily/Ribonuclease H"/>
    <property type="match status" value="1"/>
</dbReference>
<dbReference type="InterPro" id="IPR036397">
    <property type="entry name" value="RNaseH_sf"/>
</dbReference>
<evidence type="ECO:0000259" key="3">
    <source>
        <dbReference type="Pfam" id="PF00929"/>
    </source>
</evidence>
<keyword evidence="2" id="KW-0269">Exonuclease</keyword>
<dbReference type="InterPro" id="IPR012337">
    <property type="entry name" value="RNaseH-like_sf"/>
</dbReference>
<proteinExistence type="predicted"/>